<feature type="domain" description="PH" evidence="5">
    <location>
        <begin position="58"/>
        <end position="155"/>
    </location>
</feature>
<keyword evidence="8" id="KW-1185">Reference proteome</keyword>
<evidence type="ECO:0000259" key="5">
    <source>
        <dbReference type="PROSITE" id="PS50003"/>
    </source>
</evidence>
<dbReference type="GO" id="GO:0005829">
    <property type="term" value="C:cytosol"/>
    <property type="evidence" value="ECO:0007669"/>
    <property type="project" value="TreeGrafter"/>
</dbReference>
<keyword evidence="3" id="KW-0446">Lipid-binding</keyword>
<dbReference type="Proteomes" id="UP000070412">
    <property type="component" value="Unassembled WGS sequence"/>
</dbReference>
<evidence type="ECO:0000313" key="7">
    <source>
        <dbReference type="EnsemblMetazoa" id="KAF7494613.1"/>
    </source>
</evidence>
<name>A0A834RDH8_SARSC</name>
<dbReference type="SUPFAM" id="SSF50729">
    <property type="entry name" value="PH domain-like"/>
    <property type="match status" value="1"/>
</dbReference>
<dbReference type="PANTHER" id="PTHR10972">
    <property type="entry name" value="OXYSTEROL-BINDING PROTEIN-RELATED"/>
    <property type="match status" value="1"/>
</dbReference>
<gene>
    <name evidence="6" type="ORF">SSS_1228</name>
</gene>
<dbReference type="GO" id="GO:0006869">
    <property type="term" value="P:lipid transport"/>
    <property type="evidence" value="ECO:0007669"/>
    <property type="project" value="UniProtKB-KW"/>
</dbReference>
<reference evidence="7" key="3">
    <citation type="submission" date="2022-06" db="UniProtKB">
        <authorList>
            <consortium name="EnsemblMetazoa"/>
        </authorList>
    </citation>
    <scope>IDENTIFICATION</scope>
</reference>
<dbReference type="PROSITE" id="PS50003">
    <property type="entry name" value="PH_DOMAIN"/>
    <property type="match status" value="1"/>
</dbReference>
<dbReference type="SMART" id="SM00233">
    <property type="entry name" value="PH"/>
    <property type="match status" value="1"/>
</dbReference>
<dbReference type="GO" id="GO:0016020">
    <property type="term" value="C:membrane"/>
    <property type="evidence" value="ECO:0007669"/>
    <property type="project" value="TreeGrafter"/>
</dbReference>
<accession>A0A834RDH8</accession>
<dbReference type="Gene3D" id="2.30.29.30">
    <property type="entry name" value="Pleckstrin-homology domain (PH domain)/Phosphotyrosine-binding domain (PTB)"/>
    <property type="match status" value="1"/>
</dbReference>
<dbReference type="AlphaFoldDB" id="A0A834RDH8"/>
<evidence type="ECO:0000256" key="1">
    <source>
        <dbReference type="ARBA" id="ARBA00022448"/>
    </source>
</evidence>
<dbReference type="Pfam" id="PF00169">
    <property type="entry name" value="PH"/>
    <property type="match status" value="1"/>
</dbReference>
<dbReference type="PANTHER" id="PTHR10972:SF141">
    <property type="entry name" value="OXYSTEROL-BINDING PROTEIN"/>
    <property type="match status" value="1"/>
</dbReference>
<evidence type="ECO:0000256" key="2">
    <source>
        <dbReference type="ARBA" id="ARBA00023055"/>
    </source>
</evidence>
<dbReference type="EMBL" id="WVUK01000052">
    <property type="protein sequence ID" value="KAF7494613.1"/>
    <property type="molecule type" value="Genomic_DNA"/>
</dbReference>
<evidence type="ECO:0000256" key="4">
    <source>
        <dbReference type="SAM" id="MobiDB-lite"/>
    </source>
</evidence>
<keyword evidence="1" id="KW-0813">Transport</keyword>
<evidence type="ECO:0000313" key="6">
    <source>
        <dbReference type="EMBL" id="KAF7494613.1"/>
    </source>
</evidence>
<proteinExistence type="predicted"/>
<feature type="region of interest" description="Disordered" evidence="4">
    <location>
        <begin position="165"/>
        <end position="192"/>
    </location>
</feature>
<reference evidence="6" key="2">
    <citation type="submission" date="2020-01" db="EMBL/GenBank/DDBJ databases">
        <authorList>
            <person name="Korhonen P.K.K."/>
            <person name="Guangxu M.G."/>
            <person name="Wang T.W."/>
            <person name="Stroehlein A.J.S."/>
            <person name="Young N.D."/>
            <person name="Ang C.-S.A."/>
            <person name="Fernando D.W.F."/>
            <person name="Lu H.L."/>
            <person name="Taylor S.T."/>
            <person name="Ehtesham M.E.M."/>
            <person name="Najaraj S.H.N."/>
            <person name="Harsha G.H.G."/>
            <person name="Madugundu A.M."/>
            <person name="Renuse S.R."/>
            <person name="Holt D.H."/>
            <person name="Pandey A.P."/>
            <person name="Papenfuss A.P."/>
            <person name="Gasser R.B.G."/>
            <person name="Fischer K.F."/>
        </authorList>
    </citation>
    <scope>NUCLEOTIDE SEQUENCE</scope>
    <source>
        <strain evidence="6">SSS_KF_BRIS2020</strain>
    </source>
</reference>
<dbReference type="InterPro" id="IPR001849">
    <property type="entry name" value="PH_domain"/>
</dbReference>
<protein>
    <submittedName>
        <fullName evidence="6">Oxysterol-binding protein-related protein 11</fullName>
    </submittedName>
</protein>
<feature type="compositionally biased region" description="Low complexity" evidence="4">
    <location>
        <begin position="167"/>
        <end position="176"/>
    </location>
</feature>
<evidence type="ECO:0000313" key="8">
    <source>
        <dbReference type="Proteomes" id="UP000070412"/>
    </source>
</evidence>
<dbReference type="InterPro" id="IPR000648">
    <property type="entry name" value="Oxysterol-bd"/>
</dbReference>
<organism evidence="6">
    <name type="scientific">Sarcoptes scabiei</name>
    <name type="common">Itch mite</name>
    <name type="synonym">Acarus scabiei</name>
    <dbReference type="NCBI Taxonomy" id="52283"/>
    <lineage>
        <taxon>Eukaryota</taxon>
        <taxon>Metazoa</taxon>
        <taxon>Ecdysozoa</taxon>
        <taxon>Arthropoda</taxon>
        <taxon>Chelicerata</taxon>
        <taxon>Arachnida</taxon>
        <taxon>Acari</taxon>
        <taxon>Acariformes</taxon>
        <taxon>Sarcoptiformes</taxon>
        <taxon>Astigmata</taxon>
        <taxon>Psoroptidia</taxon>
        <taxon>Sarcoptoidea</taxon>
        <taxon>Sarcoptidae</taxon>
        <taxon>Sarcoptinae</taxon>
        <taxon>Sarcoptes</taxon>
    </lineage>
</organism>
<dbReference type="GO" id="GO:0032934">
    <property type="term" value="F:sterol binding"/>
    <property type="evidence" value="ECO:0007669"/>
    <property type="project" value="TreeGrafter"/>
</dbReference>
<dbReference type="EnsemblMetazoa" id="SSS_1228s_mrna">
    <property type="protein sequence ID" value="KAF7494613.1"/>
    <property type="gene ID" value="SSS_1228"/>
</dbReference>
<feature type="compositionally biased region" description="Polar residues" evidence="4">
    <location>
        <begin position="177"/>
        <end position="192"/>
    </location>
</feature>
<sequence length="259" mass="29929">MVLDDEDQQPPKTLSTIAKENSIRSSSKELLNATKLTDEELDHLCSVMLRAKRFEEENRIFQGLLYKYTNVVKGWQYRWFIVHISNSYLEYFLPEDRKIPRGFYNLKNCQIIPSDEDSQTFTIHHITDDREILKLKASDAKDRQIWVDNLRLAVMRNDNVPLVAKGNNNSNLNQSNDFTNDPNDNQNQGIFTNSPLNSDLLHSFDSIRTQLSVVEENHRLIVNMIEDLTNTDEDLLILKANSSAAVQSLERCLTAIEKL</sequence>
<evidence type="ECO:0000256" key="3">
    <source>
        <dbReference type="ARBA" id="ARBA00023121"/>
    </source>
</evidence>
<dbReference type="OrthoDB" id="14833at2759"/>
<dbReference type="InterPro" id="IPR011993">
    <property type="entry name" value="PH-like_dom_sf"/>
</dbReference>
<reference evidence="8" key="1">
    <citation type="journal article" date="2020" name="PLoS Negl. Trop. Dis.">
        <title>High-quality nuclear genome for Sarcoptes scabiei-A critical resource for a neglected parasite.</title>
        <authorList>
            <person name="Korhonen P.K."/>
            <person name="Gasser R.B."/>
            <person name="Ma G."/>
            <person name="Wang T."/>
            <person name="Stroehlein A.J."/>
            <person name="Young N.D."/>
            <person name="Ang C.S."/>
            <person name="Fernando D.D."/>
            <person name="Lu H.C."/>
            <person name="Taylor S."/>
            <person name="Reynolds S.L."/>
            <person name="Mofiz E."/>
            <person name="Najaraj S.H."/>
            <person name="Gowda H."/>
            <person name="Madugundu A."/>
            <person name="Renuse S."/>
            <person name="Holt D."/>
            <person name="Pandey A."/>
            <person name="Papenfuss A.T."/>
            <person name="Fischer K."/>
        </authorList>
    </citation>
    <scope>NUCLEOTIDE SEQUENCE [LARGE SCALE GENOMIC DNA]</scope>
</reference>
<keyword evidence="2" id="KW-0445">Lipid transport</keyword>